<dbReference type="InterPro" id="IPR005039">
    <property type="entry name" value="Ant_C"/>
</dbReference>
<accession>A0AAU7Y7R0</accession>
<sequence length="98" mass="11366">MSRTFDLLEAAKRLGTTRPKLIAAMRERDLLDADRLPRHPERDKLYLSSKPGSWYHPQLGQQYTRSCRVTEAGLRWLEQKLGLERALPEPKPDPRDVA</sequence>
<dbReference type="EMBL" id="CP158373">
    <property type="protein sequence ID" value="XBY64808.1"/>
    <property type="molecule type" value="Genomic_DNA"/>
</dbReference>
<name>A0AAU7Y7R0_9PSED</name>
<evidence type="ECO:0000313" key="2">
    <source>
        <dbReference type="EMBL" id="XBY64808.1"/>
    </source>
</evidence>
<dbReference type="RefSeq" id="WP_236206323.1">
    <property type="nucleotide sequence ID" value="NZ_CP146285.1"/>
</dbReference>
<dbReference type="GO" id="GO:0003677">
    <property type="term" value="F:DNA binding"/>
    <property type="evidence" value="ECO:0007669"/>
    <property type="project" value="InterPro"/>
</dbReference>
<reference evidence="2" key="1">
    <citation type="submission" date="2023-08" db="EMBL/GenBank/DDBJ databases">
        <title>Increased levels of nutrients transform a symbiont into a lethal pathobiont.</title>
        <authorList>
            <person name="Lachnit T."/>
            <person name="Ulrich L."/>
            <person name="Willmer F.M."/>
            <person name="Hasenbein T."/>
            <person name="Steiner L.X."/>
            <person name="Wolters M."/>
            <person name="Herbst E.M."/>
            <person name="Deines P."/>
        </authorList>
    </citation>
    <scope>NUCLEOTIDE SEQUENCE</scope>
    <source>
        <strain evidence="2">T3</strain>
    </source>
</reference>
<evidence type="ECO:0000259" key="1">
    <source>
        <dbReference type="Pfam" id="PF03374"/>
    </source>
</evidence>
<organism evidence="2">
    <name type="scientific">Pseudomonas solani</name>
    <dbReference type="NCBI Taxonomy" id="2731552"/>
    <lineage>
        <taxon>Bacteria</taxon>
        <taxon>Pseudomonadati</taxon>
        <taxon>Pseudomonadota</taxon>
        <taxon>Gammaproteobacteria</taxon>
        <taxon>Pseudomonadales</taxon>
        <taxon>Pseudomonadaceae</taxon>
        <taxon>Pseudomonas</taxon>
    </lineage>
</organism>
<dbReference type="Pfam" id="PF03374">
    <property type="entry name" value="ANT"/>
    <property type="match status" value="1"/>
</dbReference>
<feature type="domain" description="Antirepressor protein C-terminal" evidence="1">
    <location>
        <begin position="5"/>
        <end position="81"/>
    </location>
</feature>
<dbReference type="AlphaFoldDB" id="A0AAU7Y7R0"/>
<gene>
    <name evidence="2" type="ORF">ABS648_03310</name>
</gene>
<protein>
    <submittedName>
        <fullName evidence="2">Phage antirepressor KilAC domain-containing protein</fullName>
    </submittedName>
</protein>
<proteinExistence type="predicted"/>